<dbReference type="PANTHER" id="PTHR30244">
    <property type="entry name" value="TRANSAMINASE"/>
    <property type="match status" value="1"/>
</dbReference>
<comment type="similarity">
    <text evidence="1 4">Belongs to the DegT/DnrJ/EryC1 family.</text>
</comment>
<keyword evidence="3 4" id="KW-0663">Pyridoxal phosphate</keyword>
<sequence length="376" mass="40225">MTRGGRAMDRIPVASPLLGEEEAQAAHETVRQGWITMGAKTRAFEDAVAALTGARHAIAMNSGTATLHCLLAAHGIGPGDEVIIPAMTYISTVNAVLYVGATPVLADSEAGGFNLTADTVRPLITARTRAIMPVDMNGVPPDYDALAALAAEHGIPVLADSAEALGARYRGRPVGIQAQAHSFSFFANKSITTGEGGMVVTDDDALADELRILRNQGQEGRYHHTRLGFNYRMPDILSAIGLVQAGRAEGVVAAKATVARRYDQAFAAMPGVTAARIPDWAQSSWYLYVILVAPELRDPLAAHLDGLGIETRLSFPPVTIQPYHARRFGWSDATCPQALATFRRLLDIPIWPGLPEADQDRIVEAIFDFIAKRGPG</sequence>
<dbReference type="InterPro" id="IPR000653">
    <property type="entry name" value="DegT/StrS_aminotransferase"/>
</dbReference>
<dbReference type="Gene3D" id="3.90.1150.10">
    <property type="entry name" value="Aspartate Aminotransferase, domain 1"/>
    <property type="match status" value="1"/>
</dbReference>
<organism evidence="5 6">
    <name type="scientific">Paramagnetospirillum kuznetsovii</name>
    <dbReference type="NCBI Taxonomy" id="2053833"/>
    <lineage>
        <taxon>Bacteria</taxon>
        <taxon>Pseudomonadati</taxon>
        <taxon>Pseudomonadota</taxon>
        <taxon>Alphaproteobacteria</taxon>
        <taxon>Rhodospirillales</taxon>
        <taxon>Magnetospirillaceae</taxon>
        <taxon>Paramagnetospirillum</taxon>
    </lineage>
</organism>
<dbReference type="GO" id="GO:0000271">
    <property type="term" value="P:polysaccharide biosynthetic process"/>
    <property type="evidence" value="ECO:0007669"/>
    <property type="project" value="TreeGrafter"/>
</dbReference>
<reference evidence="5 6" key="1">
    <citation type="submission" date="2017-11" db="EMBL/GenBank/DDBJ databases">
        <title>Draft genome sequence of magnetotactic bacterium Magnetospirillum kuznetsovii LBB-42.</title>
        <authorList>
            <person name="Grouzdev D.S."/>
            <person name="Rysina M.S."/>
            <person name="Baslerov R.V."/>
            <person name="Koziaeva V."/>
        </authorList>
    </citation>
    <scope>NUCLEOTIDE SEQUENCE [LARGE SCALE GENOMIC DNA]</scope>
    <source>
        <strain evidence="5 6">LBB-42</strain>
    </source>
</reference>
<feature type="modified residue" description="N6-(pyridoxal phosphate)lysine" evidence="3">
    <location>
        <position position="189"/>
    </location>
</feature>
<dbReference type="InterPro" id="IPR015422">
    <property type="entry name" value="PyrdxlP-dep_Trfase_small"/>
</dbReference>
<dbReference type="InterPro" id="IPR015424">
    <property type="entry name" value="PyrdxlP-dep_Trfase"/>
</dbReference>
<name>A0A364NT38_9PROT</name>
<evidence type="ECO:0008006" key="7">
    <source>
        <dbReference type="Google" id="ProtNLM"/>
    </source>
</evidence>
<keyword evidence="6" id="KW-1185">Reference proteome</keyword>
<accession>A0A364NT38</accession>
<dbReference type="PIRSF" id="PIRSF000390">
    <property type="entry name" value="PLP_StrS"/>
    <property type="match status" value="1"/>
</dbReference>
<evidence type="ECO:0000313" key="5">
    <source>
        <dbReference type="EMBL" id="RAU20251.1"/>
    </source>
</evidence>
<feature type="active site" description="Proton acceptor" evidence="2">
    <location>
        <position position="189"/>
    </location>
</feature>
<comment type="caution">
    <text evidence="5">The sequence shown here is derived from an EMBL/GenBank/DDBJ whole genome shotgun (WGS) entry which is preliminary data.</text>
</comment>
<dbReference type="Proteomes" id="UP000251075">
    <property type="component" value="Unassembled WGS sequence"/>
</dbReference>
<dbReference type="Gene3D" id="3.40.640.10">
    <property type="entry name" value="Type I PLP-dependent aspartate aminotransferase-like (Major domain)"/>
    <property type="match status" value="1"/>
</dbReference>
<dbReference type="InterPro" id="IPR015421">
    <property type="entry name" value="PyrdxlP-dep_Trfase_major"/>
</dbReference>
<evidence type="ECO:0000256" key="1">
    <source>
        <dbReference type="ARBA" id="ARBA00037999"/>
    </source>
</evidence>
<gene>
    <name evidence="5" type="ORF">CU669_19285</name>
</gene>
<dbReference type="CDD" id="cd00616">
    <property type="entry name" value="AHBA_syn"/>
    <property type="match status" value="1"/>
</dbReference>
<dbReference type="GO" id="GO:0008483">
    <property type="term" value="F:transaminase activity"/>
    <property type="evidence" value="ECO:0007669"/>
    <property type="project" value="TreeGrafter"/>
</dbReference>
<dbReference type="GO" id="GO:0030170">
    <property type="term" value="F:pyridoxal phosphate binding"/>
    <property type="evidence" value="ECO:0007669"/>
    <property type="project" value="TreeGrafter"/>
</dbReference>
<protein>
    <recommendedName>
        <fullName evidence="7">Aminotransferase DegT</fullName>
    </recommendedName>
</protein>
<evidence type="ECO:0000313" key="6">
    <source>
        <dbReference type="Proteomes" id="UP000251075"/>
    </source>
</evidence>
<dbReference type="Pfam" id="PF01041">
    <property type="entry name" value="DegT_DnrJ_EryC1"/>
    <property type="match status" value="1"/>
</dbReference>
<proteinExistence type="inferred from homology"/>
<evidence type="ECO:0000256" key="4">
    <source>
        <dbReference type="RuleBase" id="RU004508"/>
    </source>
</evidence>
<evidence type="ECO:0000256" key="3">
    <source>
        <dbReference type="PIRSR" id="PIRSR000390-2"/>
    </source>
</evidence>
<dbReference type="SUPFAM" id="SSF53383">
    <property type="entry name" value="PLP-dependent transferases"/>
    <property type="match status" value="1"/>
</dbReference>
<dbReference type="OrthoDB" id="7260855at2"/>
<dbReference type="EMBL" id="PGTO01000028">
    <property type="protein sequence ID" value="RAU20251.1"/>
    <property type="molecule type" value="Genomic_DNA"/>
</dbReference>
<dbReference type="PANTHER" id="PTHR30244:SF34">
    <property type="entry name" value="DTDP-4-AMINO-4,6-DIDEOXYGALACTOSE TRANSAMINASE"/>
    <property type="match status" value="1"/>
</dbReference>
<evidence type="ECO:0000256" key="2">
    <source>
        <dbReference type="PIRSR" id="PIRSR000390-1"/>
    </source>
</evidence>
<dbReference type="AlphaFoldDB" id="A0A364NT38"/>